<dbReference type="EMBL" id="FNCK01000018">
    <property type="protein sequence ID" value="SDG57252.1"/>
    <property type="molecule type" value="Genomic_DNA"/>
</dbReference>
<accession>A0A1G7VBQ4</accession>
<evidence type="ECO:0000313" key="1">
    <source>
        <dbReference type="EMBL" id="SDG57252.1"/>
    </source>
</evidence>
<sequence length="79" mass="9336">MKDIIISKDAILRTSNFSENDFYDLLKEIEKPIEEIDMNSFIESITHNEKFMFSILLASKNLYENILNFKKINSSSKKR</sequence>
<gene>
    <name evidence="1" type="ORF">SAMN05421791_1182</name>
</gene>
<organism evidence="1 2">
    <name type="scientific">Facklamia miroungae</name>
    <dbReference type="NCBI Taxonomy" id="120956"/>
    <lineage>
        <taxon>Bacteria</taxon>
        <taxon>Bacillati</taxon>
        <taxon>Bacillota</taxon>
        <taxon>Bacilli</taxon>
        <taxon>Lactobacillales</taxon>
        <taxon>Aerococcaceae</taxon>
        <taxon>Facklamia</taxon>
    </lineage>
</organism>
<keyword evidence="2" id="KW-1185">Reference proteome</keyword>
<dbReference type="STRING" id="120956.SAMN05421791_1182"/>
<protein>
    <submittedName>
        <fullName evidence="1">Uncharacterized protein</fullName>
    </submittedName>
</protein>
<dbReference type="RefSeq" id="WP_090290525.1">
    <property type="nucleotide sequence ID" value="NZ_FNCK01000018.1"/>
</dbReference>
<dbReference type="Proteomes" id="UP000199708">
    <property type="component" value="Unassembled WGS sequence"/>
</dbReference>
<name>A0A1G7VBQ4_9LACT</name>
<reference evidence="1 2" key="1">
    <citation type="submission" date="2016-10" db="EMBL/GenBank/DDBJ databases">
        <authorList>
            <person name="de Groot N.N."/>
        </authorList>
    </citation>
    <scope>NUCLEOTIDE SEQUENCE [LARGE SCALE GENOMIC DNA]</scope>
    <source>
        <strain evidence="1 2">ATCC BAA-466</strain>
    </source>
</reference>
<proteinExistence type="predicted"/>
<evidence type="ECO:0000313" key="2">
    <source>
        <dbReference type="Proteomes" id="UP000199708"/>
    </source>
</evidence>
<dbReference type="AlphaFoldDB" id="A0A1G7VBQ4"/>